<evidence type="ECO:0000313" key="7">
    <source>
        <dbReference type="EMBL" id="PZP50255.1"/>
    </source>
</evidence>
<keyword evidence="2 5" id="KW-0812">Transmembrane</keyword>
<evidence type="ECO:0000259" key="6">
    <source>
        <dbReference type="Pfam" id="PF14378"/>
    </source>
</evidence>
<keyword evidence="4 5" id="KW-0472">Membrane</keyword>
<evidence type="ECO:0000256" key="5">
    <source>
        <dbReference type="SAM" id="Phobius"/>
    </source>
</evidence>
<accession>A0A2W5F213</accession>
<feature type="transmembrane region" description="Helical" evidence="5">
    <location>
        <begin position="264"/>
        <end position="284"/>
    </location>
</feature>
<evidence type="ECO:0000313" key="8">
    <source>
        <dbReference type="Proteomes" id="UP000249645"/>
    </source>
</evidence>
<dbReference type="EMBL" id="QFOI01000075">
    <property type="protein sequence ID" value="PZP50255.1"/>
    <property type="molecule type" value="Genomic_DNA"/>
</dbReference>
<dbReference type="PANTHER" id="PTHR31310:SF7">
    <property type="entry name" value="PA-PHOSPHATASE RELATED-FAMILY PROTEIN DDB_G0268928"/>
    <property type="match status" value="1"/>
</dbReference>
<feature type="transmembrane region" description="Helical" evidence="5">
    <location>
        <begin position="240"/>
        <end position="258"/>
    </location>
</feature>
<gene>
    <name evidence="7" type="ORF">DI598_06000</name>
</gene>
<evidence type="ECO:0000256" key="3">
    <source>
        <dbReference type="ARBA" id="ARBA00022989"/>
    </source>
</evidence>
<comment type="subcellular location">
    <subcellularLocation>
        <location evidence="1">Membrane</location>
        <topology evidence="1">Multi-pass membrane protein</topology>
    </subcellularLocation>
</comment>
<dbReference type="Proteomes" id="UP000249645">
    <property type="component" value="Unassembled WGS sequence"/>
</dbReference>
<feature type="transmembrane region" description="Helical" evidence="5">
    <location>
        <begin position="6"/>
        <end position="26"/>
    </location>
</feature>
<dbReference type="AlphaFoldDB" id="A0A2W5F213"/>
<evidence type="ECO:0000256" key="2">
    <source>
        <dbReference type="ARBA" id="ARBA00022692"/>
    </source>
</evidence>
<feature type="domain" description="Inositolphosphotransferase Aur1/Ipt1" evidence="6">
    <location>
        <begin position="103"/>
        <end position="279"/>
    </location>
</feature>
<dbReference type="InterPro" id="IPR052185">
    <property type="entry name" value="IPC_Synthase-Related"/>
</dbReference>
<feature type="transmembrane region" description="Helical" evidence="5">
    <location>
        <begin position="47"/>
        <end position="64"/>
    </location>
</feature>
<evidence type="ECO:0000256" key="1">
    <source>
        <dbReference type="ARBA" id="ARBA00004141"/>
    </source>
</evidence>
<evidence type="ECO:0000256" key="4">
    <source>
        <dbReference type="ARBA" id="ARBA00023136"/>
    </source>
</evidence>
<dbReference type="Gene3D" id="1.20.144.10">
    <property type="entry name" value="Phosphatidic acid phosphatase type 2/haloperoxidase"/>
    <property type="match status" value="1"/>
</dbReference>
<protein>
    <submittedName>
        <fullName evidence="7">PA-phosphatase</fullName>
    </submittedName>
</protein>
<feature type="transmembrane region" description="Helical" evidence="5">
    <location>
        <begin position="145"/>
        <end position="166"/>
    </location>
</feature>
<name>A0A2W5F213_9SPHI</name>
<dbReference type="PANTHER" id="PTHR31310">
    <property type="match status" value="1"/>
</dbReference>
<dbReference type="Pfam" id="PF14378">
    <property type="entry name" value="PAP2_3"/>
    <property type="match status" value="1"/>
</dbReference>
<dbReference type="GO" id="GO:0016020">
    <property type="term" value="C:membrane"/>
    <property type="evidence" value="ECO:0007669"/>
    <property type="project" value="UniProtKB-SubCell"/>
</dbReference>
<feature type="transmembrane region" description="Helical" evidence="5">
    <location>
        <begin position="214"/>
        <end position="233"/>
    </location>
</feature>
<dbReference type="CDD" id="cd03386">
    <property type="entry name" value="PAP2_Aur1_like"/>
    <property type="match status" value="1"/>
</dbReference>
<sequence length="304" mass="35262">MKGKNILLVSTISILYLVLASILIGFKTEQVILVAIFNICYYISKPTRQLILALSVFLVFWIIFDFMKAFPNFRYNIVHIEDLYNADKHYFGITEGTNKLTVNEFLFQHQQKFLDVLAGFCYLMWMPGPIFFGIYLFYTKRRKEYFDFALSFLLVNIIGFIVYYSYPAAPPWYVALHGFHFDQNTPGNTAGLGRFDAFFGIHLFEGMYAKSSNVFAAMPSLHASYPTITFIYAVKNKVKIGSVFFFFVMIGIWFSALYSSHHYVFDVLMGILCAILGYFLYQFLYKKINGFKRFVDYAAAEVSK</sequence>
<feature type="transmembrane region" description="Helical" evidence="5">
    <location>
        <begin position="116"/>
        <end position="138"/>
    </location>
</feature>
<dbReference type="InterPro" id="IPR026841">
    <property type="entry name" value="Aur1/Ipt1"/>
</dbReference>
<organism evidence="7 8">
    <name type="scientific">Pseudopedobacter saltans</name>
    <dbReference type="NCBI Taxonomy" id="151895"/>
    <lineage>
        <taxon>Bacteria</taxon>
        <taxon>Pseudomonadati</taxon>
        <taxon>Bacteroidota</taxon>
        <taxon>Sphingobacteriia</taxon>
        <taxon>Sphingobacteriales</taxon>
        <taxon>Sphingobacteriaceae</taxon>
        <taxon>Pseudopedobacter</taxon>
    </lineage>
</organism>
<reference evidence="7 8" key="1">
    <citation type="submission" date="2017-11" db="EMBL/GenBank/DDBJ databases">
        <title>Infants hospitalized years apart are colonized by the same room-sourced microbial strains.</title>
        <authorList>
            <person name="Brooks B."/>
            <person name="Olm M.R."/>
            <person name="Firek B.A."/>
            <person name="Baker R."/>
            <person name="Thomas B.C."/>
            <person name="Morowitz M.J."/>
            <person name="Banfield J.F."/>
        </authorList>
    </citation>
    <scope>NUCLEOTIDE SEQUENCE [LARGE SCALE GENOMIC DNA]</scope>
    <source>
        <strain evidence="7">S2_009_000_R2_76</strain>
    </source>
</reference>
<proteinExistence type="predicted"/>
<comment type="caution">
    <text evidence="7">The sequence shown here is derived from an EMBL/GenBank/DDBJ whole genome shotgun (WGS) entry which is preliminary data.</text>
</comment>
<keyword evidence="3 5" id="KW-1133">Transmembrane helix</keyword>